<gene>
    <name evidence="1" type="ORF">B7492_07870</name>
</gene>
<proteinExistence type="predicted"/>
<evidence type="ECO:0000313" key="2">
    <source>
        <dbReference type="Proteomes" id="UP000192932"/>
    </source>
</evidence>
<dbReference type="RefSeq" id="WP_085312947.1">
    <property type="nucleotide sequence ID" value="NZ_CP020743.1"/>
</dbReference>
<organism evidence="1 2">
    <name type="scientific">Bacillus mycoides</name>
    <dbReference type="NCBI Taxonomy" id="1405"/>
    <lineage>
        <taxon>Bacteria</taxon>
        <taxon>Bacillati</taxon>
        <taxon>Bacillota</taxon>
        <taxon>Bacilli</taxon>
        <taxon>Bacillales</taxon>
        <taxon>Bacillaceae</taxon>
        <taxon>Bacillus</taxon>
        <taxon>Bacillus cereus group</taxon>
    </lineage>
</organism>
<accession>A0A1W6AGU2</accession>
<dbReference type="AlphaFoldDB" id="A0A1W6AGU2"/>
<dbReference type="EMBL" id="CP020743">
    <property type="protein sequence ID" value="ARJ25087.1"/>
    <property type="molecule type" value="Genomic_DNA"/>
</dbReference>
<reference evidence="1 2" key="1">
    <citation type="submission" date="2017-04" db="EMBL/GenBank/DDBJ databases">
        <title>The Characteristic of a Fine Plant Growth-Promoting Rhizobacteria Bacillus mycoides Gnyt1 and its Whole Genome Sequencing Analysis.</title>
        <authorList>
            <person name="Li J.H."/>
            <person name="Yao T."/>
        </authorList>
    </citation>
    <scope>NUCLEOTIDE SEQUENCE [LARGE SCALE GENOMIC DNA]</scope>
    <source>
        <strain evidence="1 2">Gnyt1</strain>
    </source>
</reference>
<evidence type="ECO:0000313" key="1">
    <source>
        <dbReference type="EMBL" id="ARJ25087.1"/>
    </source>
</evidence>
<sequence length="64" mass="7756">MYLKKKEREILLETETNFAEWFKGKEEAIKNNDEDYYGADELDVCIELFRDYLVARGLLEKRDF</sequence>
<name>A0A1W6AGU2_BACMY</name>
<protein>
    <submittedName>
        <fullName evidence="1">Uncharacterized protein</fullName>
    </submittedName>
</protein>
<dbReference type="Proteomes" id="UP000192932">
    <property type="component" value="Chromosome"/>
</dbReference>